<dbReference type="PROSITE" id="PS00866">
    <property type="entry name" value="CPSASE_1"/>
    <property type="match status" value="1"/>
</dbReference>
<comment type="pathway">
    <text evidence="2">Lipid metabolism; malonyl-CoA biosynthesis; malonyl-CoA from acetyl-CoA: step 1/1.</text>
</comment>
<keyword evidence="9 13" id="KW-0067">ATP-binding</keyword>
<dbReference type="InterPro" id="IPR005482">
    <property type="entry name" value="Biotin_COase_C"/>
</dbReference>
<dbReference type="Gene3D" id="3.30.1490.20">
    <property type="entry name" value="ATP-grasp fold, A domain"/>
    <property type="match status" value="1"/>
</dbReference>
<dbReference type="SUPFAM" id="SSF52440">
    <property type="entry name" value="PreATP-grasp domain"/>
    <property type="match status" value="1"/>
</dbReference>
<evidence type="ECO:0000313" key="16">
    <source>
        <dbReference type="EMBL" id="SDH55139.1"/>
    </source>
</evidence>
<name>A0A1G8DCL0_9BACI</name>
<dbReference type="STRING" id="568899.SAMN05192534_10737"/>
<comment type="catalytic activity">
    <reaction evidence="12">
        <text>N(6)-biotinyl-L-lysyl-[protein] + hydrogencarbonate + ATP = N(6)-carboxybiotinyl-L-lysyl-[protein] + ADP + phosphate + H(+)</text>
        <dbReference type="Rhea" id="RHEA:13501"/>
        <dbReference type="Rhea" id="RHEA-COMP:10505"/>
        <dbReference type="Rhea" id="RHEA-COMP:10506"/>
        <dbReference type="ChEBI" id="CHEBI:15378"/>
        <dbReference type="ChEBI" id="CHEBI:17544"/>
        <dbReference type="ChEBI" id="CHEBI:30616"/>
        <dbReference type="ChEBI" id="CHEBI:43474"/>
        <dbReference type="ChEBI" id="CHEBI:83144"/>
        <dbReference type="ChEBI" id="CHEBI:83145"/>
        <dbReference type="ChEBI" id="CHEBI:456216"/>
        <dbReference type="EC" id="6.3.4.14"/>
    </reaction>
</comment>
<dbReference type="FunFam" id="3.30.470.20:FF:000028">
    <property type="entry name" value="Methylcrotonoyl-CoA carboxylase subunit alpha, mitochondrial"/>
    <property type="match status" value="1"/>
</dbReference>
<evidence type="ECO:0000256" key="10">
    <source>
        <dbReference type="ARBA" id="ARBA00023160"/>
    </source>
</evidence>
<evidence type="ECO:0000256" key="4">
    <source>
        <dbReference type="ARBA" id="ARBA00013263"/>
    </source>
</evidence>
<keyword evidence="6" id="KW-0436">Ligase</keyword>
<dbReference type="EC" id="6.3.4.14" evidence="4"/>
<dbReference type="InterPro" id="IPR016185">
    <property type="entry name" value="PreATP-grasp_dom_sf"/>
</dbReference>
<keyword evidence="17" id="KW-1185">Reference proteome</keyword>
<dbReference type="GO" id="GO:0046872">
    <property type="term" value="F:metal ion binding"/>
    <property type="evidence" value="ECO:0007669"/>
    <property type="project" value="InterPro"/>
</dbReference>
<evidence type="ECO:0000256" key="12">
    <source>
        <dbReference type="ARBA" id="ARBA00048600"/>
    </source>
</evidence>
<keyword evidence="10" id="KW-0443">Lipid metabolism</keyword>
<feature type="domain" description="Biotin carboxylation" evidence="15">
    <location>
        <begin position="1"/>
        <end position="445"/>
    </location>
</feature>
<dbReference type="AlphaFoldDB" id="A0A1G8DCL0"/>
<dbReference type="GO" id="GO:0006633">
    <property type="term" value="P:fatty acid biosynthetic process"/>
    <property type="evidence" value="ECO:0007669"/>
    <property type="project" value="UniProtKB-KW"/>
</dbReference>
<evidence type="ECO:0000256" key="8">
    <source>
        <dbReference type="ARBA" id="ARBA00022832"/>
    </source>
</evidence>
<dbReference type="PANTHER" id="PTHR18866">
    <property type="entry name" value="CARBOXYLASE:PYRUVATE/ACETYL-COA/PROPIONYL-COA CARBOXYLASE"/>
    <property type="match status" value="1"/>
</dbReference>
<feature type="domain" description="ATP-grasp" evidence="14">
    <location>
        <begin position="120"/>
        <end position="317"/>
    </location>
</feature>
<accession>A0A1G8DCL0</accession>
<dbReference type="PANTHER" id="PTHR18866:SF33">
    <property type="entry name" value="METHYLCROTONOYL-COA CARBOXYLASE SUBUNIT ALPHA, MITOCHONDRIAL-RELATED"/>
    <property type="match status" value="1"/>
</dbReference>
<dbReference type="EMBL" id="FNDK01000007">
    <property type="protein sequence ID" value="SDH55139.1"/>
    <property type="molecule type" value="Genomic_DNA"/>
</dbReference>
<keyword evidence="8" id="KW-0276">Fatty acid metabolism</keyword>
<dbReference type="FunFam" id="3.40.50.20:FF:000010">
    <property type="entry name" value="Propionyl-CoA carboxylase subunit alpha"/>
    <property type="match status" value="1"/>
</dbReference>
<dbReference type="Pfam" id="PF00289">
    <property type="entry name" value="Biotin_carb_N"/>
    <property type="match status" value="1"/>
</dbReference>
<dbReference type="Gene3D" id="3.30.470.20">
    <property type="entry name" value="ATP-grasp fold, B domain"/>
    <property type="match status" value="1"/>
</dbReference>
<evidence type="ECO:0000313" key="17">
    <source>
        <dbReference type="Proteomes" id="UP000199163"/>
    </source>
</evidence>
<dbReference type="PROSITE" id="PS50979">
    <property type="entry name" value="BC"/>
    <property type="match status" value="1"/>
</dbReference>
<reference evidence="16 17" key="1">
    <citation type="submission" date="2016-10" db="EMBL/GenBank/DDBJ databases">
        <authorList>
            <person name="de Groot N.N."/>
        </authorList>
    </citation>
    <scope>NUCLEOTIDE SEQUENCE [LARGE SCALE GENOMIC DNA]</scope>
    <source>
        <strain evidence="16 17">DSM 21632</strain>
    </source>
</reference>
<dbReference type="Pfam" id="PF02785">
    <property type="entry name" value="Biotin_carb_C"/>
    <property type="match status" value="1"/>
</dbReference>
<protein>
    <recommendedName>
        <fullName evidence="4">biotin carboxylase</fullName>
        <ecNumber evidence="4">6.3.4.14</ecNumber>
    </recommendedName>
</protein>
<dbReference type="RefSeq" id="WP_091272639.1">
    <property type="nucleotide sequence ID" value="NZ_FNDK01000007.1"/>
</dbReference>
<evidence type="ECO:0000256" key="11">
    <source>
        <dbReference type="ARBA" id="ARBA00023267"/>
    </source>
</evidence>
<dbReference type="InterPro" id="IPR050856">
    <property type="entry name" value="Biotin_carboxylase_complex"/>
</dbReference>
<dbReference type="PROSITE" id="PS00867">
    <property type="entry name" value="CPSASE_2"/>
    <property type="match status" value="1"/>
</dbReference>
<evidence type="ECO:0000256" key="9">
    <source>
        <dbReference type="ARBA" id="ARBA00022840"/>
    </source>
</evidence>
<dbReference type="InterPro" id="IPR011764">
    <property type="entry name" value="Biotin_carboxylation_dom"/>
</dbReference>
<keyword evidence="11" id="KW-0092">Biotin</keyword>
<dbReference type="Proteomes" id="UP000199163">
    <property type="component" value="Unassembled WGS sequence"/>
</dbReference>
<evidence type="ECO:0000259" key="15">
    <source>
        <dbReference type="PROSITE" id="PS50979"/>
    </source>
</evidence>
<evidence type="ECO:0000256" key="7">
    <source>
        <dbReference type="ARBA" id="ARBA00022741"/>
    </source>
</evidence>
<dbReference type="NCBIfam" id="NF006367">
    <property type="entry name" value="PRK08591.1"/>
    <property type="match status" value="1"/>
</dbReference>
<keyword evidence="5" id="KW-0444">Lipid biosynthesis</keyword>
<proteinExistence type="predicted"/>
<evidence type="ECO:0000256" key="6">
    <source>
        <dbReference type="ARBA" id="ARBA00022598"/>
    </source>
</evidence>
<comment type="function">
    <text evidence="1">This protein is a component of the acetyl coenzyme A carboxylase complex; first, biotin carboxylase catalyzes the carboxylation of the carrier protein and then the transcarboxylase transfers the carboxyl group to form malonyl-CoA.</text>
</comment>
<dbReference type="GO" id="GO:0005524">
    <property type="term" value="F:ATP binding"/>
    <property type="evidence" value="ECO:0007669"/>
    <property type="project" value="UniProtKB-UniRule"/>
</dbReference>
<comment type="subunit">
    <text evidence="3">Acetyl-CoA carboxylase is a heterohexamer of biotin carboxyl carrier protein, biotin carboxylase and the two subunits of carboxyl transferase in a 2:2 complex.</text>
</comment>
<dbReference type="SUPFAM" id="SSF51246">
    <property type="entry name" value="Rudiment single hybrid motif"/>
    <property type="match status" value="1"/>
</dbReference>
<dbReference type="InterPro" id="IPR005479">
    <property type="entry name" value="CPAse_ATP-bd"/>
</dbReference>
<evidence type="ECO:0000256" key="3">
    <source>
        <dbReference type="ARBA" id="ARBA00011750"/>
    </source>
</evidence>
<keyword evidence="7 13" id="KW-0547">Nucleotide-binding</keyword>
<dbReference type="OrthoDB" id="9807469at2"/>
<evidence type="ECO:0000256" key="13">
    <source>
        <dbReference type="PROSITE-ProRule" id="PRU00409"/>
    </source>
</evidence>
<sequence>MFGKILIANRGEVACRIVRACEELGIMSAAVYSKADADAEHVRRADEAYPIGPSPVKDSYLNMESILQAAKDAGCDAIHPGYGFLSENADFARRCEVEGITFIGPSAEVIRLMGDKIRAKNTMKQAGVPIIPGTTAAVADVASAKHFAKNYGYPLMVKASAGGGGIGMEQVNNERELEKAMEGNKSRAKAYFGDDTLYIEKKIERAKHIEVQVVSDARGKIIHLGERECSIQRRHQKVIEESPSSFLDEKTRQKMGETAVRAAAYIGYENAGTLEFLVDEHQNFYFLEMNTRLQVEHPVTEEAVGVDIVQWQIRIAAGEALSISQSDVAPRSHAIEARIYAEDPVRFFPSPGTITHLSLPKAAHIRHECGVREGSVVTPFYDPLLAKIIAVGKNRKECISRLIQALRHYKIEGIKTNIPMIMQVLSHDVFISGQADITFVNNMLAECDNEKGRK</sequence>
<organism evidence="16 17">
    <name type="scientific">Alteribacillus persepolensis</name>
    <dbReference type="NCBI Taxonomy" id="568899"/>
    <lineage>
        <taxon>Bacteria</taxon>
        <taxon>Bacillati</taxon>
        <taxon>Bacillota</taxon>
        <taxon>Bacilli</taxon>
        <taxon>Bacillales</taxon>
        <taxon>Bacillaceae</taxon>
        <taxon>Alteribacillus</taxon>
    </lineage>
</organism>
<dbReference type="GO" id="GO:0004075">
    <property type="term" value="F:biotin carboxylase activity"/>
    <property type="evidence" value="ECO:0007669"/>
    <property type="project" value="UniProtKB-EC"/>
</dbReference>
<dbReference type="InterPro" id="IPR005481">
    <property type="entry name" value="BC-like_N"/>
</dbReference>
<keyword evidence="10" id="KW-0275">Fatty acid biosynthesis</keyword>
<dbReference type="SMART" id="SM00878">
    <property type="entry name" value="Biotin_carb_C"/>
    <property type="match status" value="1"/>
</dbReference>
<evidence type="ECO:0000256" key="1">
    <source>
        <dbReference type="ARBA" id="ARBA00003761"/>
    </source>
</evidence>
<gene>
    <name evidence="16" type="ORF">SAMN05192534_10737</name>
</gene>
<dbReference type="Pfam" id="PF02786">
    <property type="entry name" value="CPSase_L_D2"/>
    <property type="match status" value="1"/>
</dbReference>
<evidence type="ECO:0000259" key="14">
    <source>
        <dbReference type="PROSITE" id="PS50975"/>
    </source>
</evidence>
<dbReference type="Gene3D" id="3.40.50.20">
    <property type="match status" value="1"/>
</dbReference>
<dbReference type="SUPFAM" id="SSF56059">
    <property type="entry name" value="Glutathione synthetase ATP-binding domain-like"/>
    <property type="match status" value="1"/>
</dbReference>
<evidence type="ECO:0000256" key="5">
    <source>
        <dbReference type="ARBA" id="ARBA00022516"/>
    </source>
</evidence>
<dbReference type="InterPro" id="IPR011054">
    <property type="entry name" value="Rudment_hybrid_motif"/>
</dbReference>
<evidence type="ECO:0000256" key="2">
    <source>
        <dbReference type="ARBA" id="ARBA00004956"/>
    </source>
</evidence>
<dbReference type="PROSITE" id="PS50975">
    <property type="entry name" value="ATP_GRASP"/>
    <property type="match status" value="1"/>
</dbReference>
<dbReference type="InterPro" id="IPR013815">
    <property type="entry name" value="ATP_grasp_subdomain_1"/>
</dbReference>
<dbReference type="FunFam" id="3.30.1490.20:FF:000003">
    <property type="entry name" value="acetyl-CoA carboxylase isoform X1"/>
    <property type="match status" value="1"/>
</dbReference>
<dbReference type="InterPro" id="IPR011761">
    <property type="entry name" value="ATP-grasp"/>
</dbReference>